<dbReference type="InterPro" id="IPR019775">
    <property type="entry name" value="WD40_repeat_CS"/>
</dbReference>
<keyword evidence="3" id="KW-1185">Reference proteome</keyword>
<dbReference type="InterPro" id="IPR044730">
    <property type="entry name" value="RNase_H-like_dom_plant"/>
</dbReference>
<dbReference type="CDD" id="cd06222">
    <property type="entry name" value="RNase_H_like"/>
    <property type="match status" value="1"/>
</dbReference>
<name>A0AAV9BTH6_ACOGR</name>
<dbReference type="GO" id="GO:0003676">
    <property type="term" value="F:nucleic acid binding"/>
    <property type="evidence" value="ECO:0007669"/>
    <property type="project" value="InterPro"/>
</dbReference>
<gene>
    <name evidence="2" type="ORF">QJS04_geneDACA023116</name>
</gene>
<dbReference type="Gene3D" id="3.30.420.10">
    <property type="entry name" value="Ribonuclease H-like superfamily/Ribonuclease H"/>
    <property type="match status" value="1"/>
</dbReference>
<evidence type="ECO:0000313" key="3">
    <source>
        <dbReference type="Proteomes" id="UP001179952"/>
    </source>
</evidence>
<dbReference type="GO" id="GO:0004523">
    <property type="term" value="F:RNA-DNA hybrid ribonuclease activity"/>
    <property type="evidence" value="ECO:0007669"/>
    <property type="project" value="InterPro"/>
</dbReference>
<evidence type="ECO:0000313" key="2">
    <source>
        <dbReference type="EMBL" id="KAK1279985.1"/>
    </source>
</evidence>
<dbReference type="Proteomes" id="UP001179952">
    <property type="component" value="Unassembled WGS sequence"/>
</dbReference>
<dbReference type="InterPro" id="IPR036397">
    <property type="entry name" value="RNaseH_sf"/>
</dbReference>
<protein>
    <submittedName>
        <fullName evidence="2">Protein FIZZY-RELATED 2</fullName>
    </submittedName>
</protein>
<dbReference type="PROSITE" id="PS00678">
    <property type="entry name" value="WD_REPEATS_1"/>
    <property type="match status" value="1"/>
</dbReference>
<feature type="domain" description="RNase H type-1" evidence="1">
    <location>
        <begin position="74"/>
        <end position="134"/>
    </location>
</feature>
<reference evidence="2" key="1">
    <citation type="journal article" date="2023" name="Nat. Commun.">
        <title>Diploid and tetraploid genomes of Acorus and the evolution of monocots.</title>
        <authorList>
            <person name="Ma L."/>
            <person name="Liu K.W."/>
            <person name="Li Z."/>
            <person name="Hsiao Y.Y."/>
            <person name="Qi Y."/>
            <person name="Fu T."/>
            <person name="Tang G.D."/>
            <person name="Zhang D."/>
            <person name="Sun W.H."/>
            <person name="Liu D.K."/>
            <person name="Li Y."/>
            <person name="Chen G.Z."/>
            <person name="Liu X.D."/>
            <person name="Liao X.Y."/>
            <person name="Jiang Y.T."/>
            <person name="Yu X."/>
            <person name="Hao Y."/>
            <person name="Huang J."/>
            <person name="Zhao X.W."/>
            <person name="Ke S."/>
            <person name="Chen Y.Y."/>
            <person name="Wu W.L."/>
            <person name="Hsu J.L."/>
            <person name="Lin Y.F."/>
            <person name="Huang M.D."/>
            <person name="Li C.Y."/>
            <person name="Huang L."/>
            <person name="Wang Z.W."/>
            <person name="Zhao X."/>
            <person name="Zhong W.Y."/>
            <person name="Peng D.H."/>
            <person name="Ahmad S."/>
            <person name="Lan S."/>
            <person name="Zhang J.S."/>
            <person name="Tsai W.C."/>
            <person name="Van de Peer Y."/>
            <person name="Liu Z.J."/>
        </authorList>
    </citation>
    <scope>NUCLEOTIDE SEQUENCE</scope>
    <source>
        <strain evidence="2">SCP</strain>
    </source>
</reference>
<dbReference type="Pfam" id="PF13456">
    <property type="entry name" value="RVT_3"/>
    <property type="match status" value="1"/>
</dbReference>
<reference evidence="2" key="2">
    <citation type="submission" date="2023-06" db="EMBL/GenBank/DDBJ databases">
        <authorList>
            <person name="Ma L."/>
            <person name="Liu K.-W."/>
            <person name="Li Z."/>
            <person name="Hsiao Y.-Y."/>
            <person name="Qi Y."/>
            <person name="Fu T."/>
            <person name="Tang G."/>
            <person name="Zhang D."/>
            <person name="Sun W.-H."/>
            <person name="Liu D.-K."/>
            <person name="Li Y."/>
            <person name="Chen G.-Z."/>
            <person name="Liu X.-D."/>
            <person name="Liao X.-Y."/>
            <person name="Jiang Y.-T."/>
            <person name="Yu X."/>
            <person name="Hao Y."/>
            <person name="Huang J."/>
            <person name="Zhao X.-W."/>
            <person name="Ke S."/>
            <person name="Chen Y.-Y."/>
            <person name="Wu W.-L."/>
            <person name="Hsu J.-L."/>
            <person name="Lin Y.-F."/>
            <person name="Huang M.-D."/>
            <person name="Li C.-Y."/>
            <person name="Huang L."/>
            <person name="Wang Z.-W."/>
            <person name="Zhao X."/>
            <person name="Zhong W.-Y."/>
            <person name="Peng D.-H."/>
            <person name="Ahmad S."/>
            <person name="Lan S."/>
            <person name="Zhang J.-S."/>
            <person name="Tsai W.-C."/>
            <person name="Van De Peer Y."/>
            <person name="Liu Z.-J."/>
        </authorList>
    </citation>
    <scope>NUCLEOTIDE SEQUENCE</scope>
    <source>
        <strain evidence="2">SCP</strain>
        <tissue evidence="2">Leaves</tissue>
    </source>
</reference>
<dbReference type="EMBL" id="JAUJYN010000001">
    <property type="protein sequence ID" value="KAK1279985.1"/>
    <property type="molecule type" value="Genomic_DNA"/>
</dbReference>
<accession>A0AAV9BTH6</accession>
<dbReference type="InterPro" id="IPR002156">
    <property type="entry name" value="RNaseH_domain"/>
</dbReference>
<organism evidence="2 3">
    <name type="scientific">Acorus gramineus</name>
    <name type="common">Dwarf sweet flag</name>
    <dbReference type="NCBI Taxonomy" id="55184"/>
    <lineage>
        <taxon>Eukaryota</taxon>
        <taxon>Viridiplantae</taxon>
        <taxon>Streptophyta</taxon>
        <taxon>Embryophyta</taxon>
        <taxon>Tracheophyta</taxon>
        <taxon>Spermatophyta</taxon>
        <taxon>Magnoliopsida</taxon>
        <taxon>Liliopsida</taxon>
        <taxon>Acoraceae</taxon>
        <taxon>Acorus</taxon>
    </lineage>
</organism>
<sequence length="170" mass="18908">MATSSRLQQSPDGCTVATAAGDETLRFWNIFGTPEPPKATSKVLANCFTDKVRGVQCEDGQCKAIANSLGEVTDKLWIETDSTTARAWLIGKGNIPWTAVRSLESTHFSLAQYDAWKVSHIHREGNSPADLLASYQFARGETMIQPSQIWYALIKAMKKDMHLEGFKREK</sequence>
<comment type="caution">
    <text evidence="2">The sequence shown here is derived from an EMBL/GenBank/DDBJ whole genome shotgun (WGS) entry which is preliminary data.</text>
</comment>
<dbReference type="AlphaFoldDB" id="A0AAV9BTH6"/>
<proteinExistence type="predicted"/>
<evidence type="ECO:0000259" key="1">
    <source>
        <dbReference type="Pfam" id="PF13456"/>
    </source>
</evidence>